<name>A0A6I0EYN8_9FIRM</name>
<dbReference type="RefSeq" id="WP_151618457.1">
    <property type="nucleotide sequence ID" value="NZ_WBXO01000002.1"/>
</dbReference>
<dbReference type="AlphaFoldDB" id="A0A6I0EYN8"/>
<evidence type="ECO:0000313" key="2">
    <source>
        <dbReference type="EMBL" id="KAB2953616.1"/>
    </source>
</evidence>
<dbReference type="Proteomes" id="UP000468766">
    <property type="component" value="Unassembled WGS sequence"/>
</dbReference>
<organism evidence="2 3">
    <name type="scientific">Heliorestis acidaminivorans</name>
    <dbReference type="NCBI Taxonomy" id="553427"/>
    <lineage>
        <taxon>Bacteria</taxon>
        <taxon>Bacillati</taxon>
        <taxon>Bacillota</taxon>
        <taxon>Clostridia</taxon>
        <taxon>Eubacteriales</taxon>
        <taxon>Heliobacteriaceae</taxon>
        <taxon>Heliorestis</taxon>
    </lineage>
</organism>
<protein>
    <recommendedName>
        <fullName evidence="4">Flagellar protein FliT</fullName>
    </recommendedName>
</protein>
<reference evidence="2 3" key="1">
    <citation type="submission" date="2019-10" db="EMBL/GenBank/DDBJ databases">
        <title>Whole-genome sequence of the extremophile Heliorestis acidaminivorans DSM 24790.</title>
        <authorList>
            <person name="Kyndt J.A."/>
            <person name="Meyer T.E."/>
        </authorList>
    </citation>
    <scope>NUCLEOTIDE SEQUENCE [LARGE SCALE GENOMIC DNA]</scope>
    <source>
        <strain evidence="2 3">DSM 24790</strain>
    </source>
</reference>
<dbReference type="EMBL" id="WBXO01000002">
    <property type="protein sequence ID" value="KAB2953616.1"/>
    <property type="molecule type" value="Genomic_DNA"/>
</dbReference>
<gene>
    <name evidence="2" type="ORF">F9B85_03065</name>
</gene>
<feature type="region of interest" description="Disordered" evidence="1">
    <location>
        <begin position="58"/>
        <end position="77"/>
    </location>
</feature>
<feature type="region of interest" description="Disordered" evidence="1">
    <location>
        <begin position="102"/>
        <end position="130"/>
    </location>
</feature>
<proteinExistence type="predicted"/>
<evidence type="ECO:0000313" key="3">
    <source>
        <dbReference type="Proteomes" id="UP000468766"/>
    </source>
</evidence>
<evidence type="ECO:0000256" key="1">
    <source>
        <dbReference type="SAM" id="MobiDB-lite"/>
    </source>
</evidence>
<evidence type="ECO:0008006" key="4">
    <source>
        <dbReference type="Google" id="ProtNLM"/>
    </source>
</evidence>
<comment type="caution">
    <text evidence="2">The sequence shown here is derived from an EMBL/GenBank/DDBJ whole genome shotgun (WGS) entry which is preliminary data.</text>
</comment>
<dbReference type="OrthoDB" id="1682824at2"/>
<accession>A0A6I0EYN8</accession>
<sequence length="130" mass="15675">MNKTLHDKESYPPRSEQSLWKDYFFLTQELMKCLDSQDGEMFQELLDQREEMQKRIEEVQKEQSLQNPSSEPYLKTAEGRQLLRDIKALNDQIMQKARRFNQKLHQHNDISKAYEGTNYPMSGMRMDRQR</sequence>
<keyword evidence="3" id="KW-1185">Reference proteome</keyword>